<gene>
    <name evidence="5" type="ORF">PSA01_64180</name>
</gene>
<evidence type="ECO:0000256" key="3">
    <source>
        <dbReference type="ARBA" id="ARBA00023163"/>
    </source>
</evidence>
<keyword evidence="3" id="KW-0804">Transcription</keyword>
<dbReference type="Gene3D" id="1.10.10.60">
    <property type="entry name" value="Homeodomain-like"/>
    <property type="match status" value="1"/>
</dbReference>
<evidence type="ECO:0000256" key="2">
    <source>
        <dbReference type="ARBA" id="ARBA00023125"/>
    </source>
</evidence>
<dbReference type="SUPFAM" id="SSF46689">
    <property type="entry name" value="Homeodomain-like"/>
    <property type="match status" value="1"/>
</dbReference>
<dbReference type="InterPro" id="IPR018062">
    <property type="entry name" value="HTH_AraC-typ_CS"/>
</dbReference>
<keyword evidence="6" id="KW-1185">Reference proteome</keyword>
<evidence type="ECO:0000256" key="1">
    <source>
        <dbReference type="ARBA" id="ARBA00023015"/>
    </source>
</evidence>
<dbReference type="Pfam" id="PF14525">
    <property type="entry name" value="AraC_binding_2"/>
    <property type="match status" value="1"/>
</dbReference>
<dbReference type="Pfam" id="PF12833">
    <property type="entry name" value="HTH_18"/>
    <property type="match status" value="1"/>
</dbReference>
<dbReference type="EMBL" id="BJNH01000122">
    <property type="protein sequence ID" value="GEC29389.1"/>
    <property type="molecule type" value="Genomic_DNA"/>
</dbReference>
<protein>
    <submittedName>
        <fullName evidence="5">Transcriptional regulator</fullName>
    </submittedName>
</protein>
<dbReference type="PANTHER" id="PTHR46796:SF12">
    <property type="entry name" value="HTH-TYPE DNA-BINDING TRANSCRIPTIONAL ACTIVATOR EUTR"/>
    <property type="match status" value="1"/>
</dbReference>
<evidence type="ECO:0000313" key="5">
    <source>
        <dbReference type="EMBL" id="GEC29389.1"/>
    </source>
</evidence>
<dbReference type="InterPro" id="IPR009057">
    <property type="entry name" value="Homeodomain-like_sf"/>
</dbReference>
<comment type="caution">
    <text evidence="5">The sequence shown here is derived from an EMBL/GenBank/DDBJ whole genome shotgun (WGS) entry which is preliminary data.</text>
</comment>
<name>A0ABQ0S8Y8_9PSEU</name>
<reference evidence="5 6" key="1">
    <citation type="submission" date="2019-06" db="EMBL/GenBank/DDBJ databases">
        <title>Whole genome shotgun sequence of Pseudonocardia saturnea NBRC 14499.</title>
        <authorList>
            <person name="Hosoyama A."/>
            <person name="Uohara A."/>
            <person name="Ohji S."/>
            <person name="Ichikawa N."/>
        </authorList>
    </citation>
    <scope>NUCLEOTIDE SEQUENCE [LARGE SCALE GENOMIC DNA]</scope>
    <source>
        <strain evidence="5 6">NBRC 14499</strain>
    </source>
</reference>
<accession>A0ABQ0S8Y8</accession>
<evidence type="ECO:0000259" key="4">
    <source>
        <dbReference type="PROSITE" id="PS01124"/>
    </source>
</evidence>
<dbReference type="PROSITE" id="PS00041">
    <property type="entry name" value="HTH_ARAC_FAMILY_1"/>
    <property type="match status" value="1"/>
</dbReference>
<keyword evidence="1" id="KW-0805">Transcription regulation</keyword>
<dbReference type="PANTHER" id="PTHR46796">
    <property type="entry name" value="HTH-TYPE TRANSCRIPTIONAL ACTIVATOR RHAS-RELATED"/>
    <property type="match status" value="1"/>
</dbReference>
<evidence type="ECO:0000313" key="6">
    <source>
        <dbReference type="Proteomes" id="UP000320693"/>
    </source>
</evidence>
<keyword evidence="2" id="KW-0238">DNA-binding</keyword>
<dbReference type="Proteomes" id="UP000320693">
    <property type="component" value="Unassembled WGS sequence"/>
</dbReference>
<dbReference type="InterPro" id="IPR050204">
    <property type="entry name" value="AraC_XylS_family_regulators"/>
</dbReference>
<feature type="domain" description="HTH araC/xylS-type" evidence="4">
    <location>
        <begin position="272"/>
        <end position="373"/>
    </location>
</feature>
<organism evidence="5 6">
    <name type="scientific">Pseudonocardia saturnea</name>
    <dbReference type="NCBI Taxonomy" id="33909"/>
    <lineage>
        <taxon>Bacteria</taxon>
        <taxon>Bacillati</taxon>
        <taxon>Actinomycetota</taxon>
        <taxon>Actinomycetes</taxon>
        <taxon>Pseudonocardiales</taxon>
        <taxon>Pseudonocardiaceae</taxon>
        <taxon>Pseudonocardia</taxon>
    </lineage>
</organism>
<dbReference type="InterPro" id="IPR018060">
    <property type="entry name" value="HTH_AraC"/>
</dbReference>
<sequence>MRQFVFDPRASGWWTTDPPVTPPDLAPCNERRLTLMWTIQDSRVRPAGRPRSAFSAKSFATSDVDEAREVLTQSYADHSIRTAGRVGRGFDFLHRVASSSQINIGYTTFGTDVDISAPPPRTSYIVCFSMRGHLTMSCGAESVVLTSDRVAVVPPTKPFGFRDWSPDSCVVGIRISRGDLEGDLSTLLGRPIARPVDFEFGKVSTQGRGSTFLRTVDLIESELERPDGMSHESSLAARLSQLLITSLLTTQSHEYSEQLHEPAPAVPSSAVRRALDYVETDPSCVSTVSDIARAASVSVRAIEHGFRKHLGVSPMAYLKEVRLARVHDDLINGDPAETTITSTARRWGFTHLSRFSESYRQKYGVLPSETLRQRRGPGSFAGLRPGFRPE</sequence>
<dbReference type="InterPro" id="IPR035418">
    <property type="entry name" value="AraC-bd_2"/>
</dbReference>
<dbReference type="SMART" id="SM00342">
    <property type="entry name" value="HTH_ARAC"/>
    <property type="match status" value="1"/>
</dbReference>
<proteinExistence type="predicted"/>
<dbReference type="PROSITE" id="PS01124">
    <property type="entry name" value="HTH_ARAC_FAMILY_2"/>
    <property type="match status" value="1"/>
</dbReference>